<evidence type="ECO:0000313" key="1">
    <source>
        <dbReference type="EMBL" id="VFU46299.1"/>
    </source>
</evidence>
<name>A0A6N2M0U3_SALVM</name>
<sequence>MAITCMILRDLQSAPASSEQQMLALLPTFPSNKLKIYEIQESIGRRMRQQLFDKQCADAKAR</sequence>
<gene>
    <name evidence="1" type="ORF">SVIM_LOCUS293157</name>
</gene>
<dbReference type="AlphaFoldDB" id="A0A6N2M0U3"/>
<protein>
    <submittedName>
        <fullName evidence="1">Uncharacterized protein</fullName>
    </submittedName>
</protein>
<proteinExistence type="predicted"/>
<accession>A0A6N2M0U3</accession>
<dbReference type="EMBL" id="CAADRP010001641">
    <property type="protein sequence ID" value="VFU46299.1"/>
    <property type="molecule type" value="Genomic_DNA"/>
</dbReference>
<reference evidence="1" key="1">
    <citation type="submission" date="2019-03" db="EMBL/GenBank/DDBJ databases">
        <authorList>
            <person name="Mank J."/>
            <person name="Almeida P."/>
        </authorList>
    </citation>
    <scope>NUCLEOTIDE SEQUENCE</scope>
    <source>
        <strain evidence="1">78183</strain>
    </source>
</reference>
<organism evidence="1">
    <name type="scientific">Salix viminalis</name>
    <name type="common">Common osier</name>
    <name type="synonym">Basket willow</name>
    <dbReference type="NCBI Taxonomy" id="40686"/>
    <lineage>
        <taxon>Eukaryota</taxon>
        <taxon>Viridiplantae</taxon>
        <taxon>Streptophyta</taxon>
        <taxon>Embryophyta</taxon>
        <taxon>Tracheophyta</taxon>
        <taxon>Spermatophyta</taxon>
        <taxon>Magnoliopsida</taxon>
        <taxon>eudicotyledons</taxon>
        <taxon>Gunneridae</taxon>
        <taxon>Pentapetalae</taxon>
        <taxon>rosids</taxon>
        <taxon>fabids</taxon>
        <taxon>Malpighiales</taxon>
        <taxon>Salicaceae</taxon>
        <taxon>Saliceae</taxon>
        <taxon>Salix</taxon>
    </lineage>
</organism>